<dbReference type="EMBL" id="UINC01218573">
    <property type="protein sequence ID" value="SVE45655.1"/>
    <property type="molecule type" value="Genomic_DNA"/>
</dbReference>
<dbReference type="GO" id="GO:0008033">
    <property type="term" value="P:tRNA processing"/>
    <property type="evidence" value="ECO:0007669"/>
    <property type="project" value="UniProtKB-KW"/>
</dbReference>
<evidence type="ECO:0000256" key="7">
    <source>
        <dbReference type="ARBA" id="ARBA00022695"/>
    </source>
</evidence>
<proteinExistence type="inferred from homology"/>
<evidence type="ECO:0000256" key="10">
    <source>
        <dbReference type="ARBA" id="ARBA00029774"/>
    </source>
</evidence>
<keyword evidence="5" id="KW-0808">Transferase</keyword>
<evidence type="ECO:0000256" key="1">
    <source>
        <dbReference type="ARBA" id="ARBA00004496"/>
    </source>
</evidence>
<keyword evidence="7" id="KW-0548">Nucleotidyltransferase</keyword>
<organism evidence="13">
    <name type="scientific">marine metagenome</name>
    <dbReference type="NCBI Taxonomy" id="408172"/>
    <lineage>
        <taxon>unclassified sequences</taxon>
        <taxon>metagenomes</taxon>
        <taxon>ecological metagenomes</taxon>
    </lineage>
</organism>
<dbReference type="Pfam" id="PF01300">
    <property type="entry name" value="Sua5_yciO_yrdC"/>
    <property type="match status" value="1"/>
</dbReference>
<protein>
    <recommendedName>
        <fullName evidence="10">L-threonylcarbamoyladenylate synthase</fullName>
        <ecNumber evidence="3">2.7.7.87</ecNumber>
    </recommendedName>
    <alternativeName>
        <fullName evidence="10">L-threonylcarbamoyladenylate synthase</fullName>
    </alternativeName>
</protein>
<evidence type="ECO:0000256" key="8">
    <source>
        <dbReference type="ARBA" id="ARBA00022741"/>
    </source>
</evidence>
<gene>
    <name evidence="13" type="ORF">METZ01_LOCUS498509</name>
</gene>
<evidence type="ECO:0000256" key="3">
    <source>
        <dbReference type="ARBA" id="ARBA00012584"/>
    </source>
</evidence>
<dbReference type="InterPro" id="IPR050156">
    <property type="entry name" value="TC-AMP_synthase_SUA5"/>
</dbReference>
<evidence type="ECO:0000256" key="9">
    <source>
        <dbReference type="ARBA" id="ARBA00022840"/>
    </source>
</evidence>
<accession>A0A383DN33</accession>
<comment type="catalytic activity">
    <reaction evidence="11">
        <text>L-threonine + hydrogencarbonate + ATP = L-threonylcarbamoyladenylate + diphosphate + H2O</text>
        <dbReference type="Rhea" id="RHEA:36407"/>
        <dbReference type="ChEBI" id="CHEBI:15377"/>
        <dbReference type="ChEBI" id="CHEBI:17544"/>
        <dbReference type="ChEBI" id="CHEBI:30616"/>
        <dbReference type="ChEBI" id="CHEBI:33019"/>
        <dbReference type="ChEBI" id="CHEBI:57926"/>
        <dbReference type="ChEBI" id="CHEBI:73682"/>
        <dbReference type="EC" id="2.7.7.87"/>
    </reaction>
</comment>
<keyword evidence="8" id="KW-0547">Nucleotide-binding</keyword>
<reference evidence="13" key="1">
    <citation type="submission" date="2018-05" db="EMBL/GenBank/DDBJ databases">
        <authorList>
            <person name="Lanie J.A."/>
            <person name="Ng W.-L."/>
            <person name="Kazmierczak K.M."/>
            <person name="Andrzejewski T.M."/>
            <person name="Davidsen T.M."/>
            <person name="Wayne K.J."/>
            <person name="Tettelin H."/>
            <person name="Glass J.I."/>
            <person name="Rusch D."/>
            <person name="Podicherti R."/>
            <person name="Tsui H.-C.T."/>
            <person name="Winkler M.E."/>
        </authorList>
    </citation>
    <scope>NUCLEOTIDE SEQUENCE</scope>
</reference>
<dbReference type="GO" id="GO:0061710">
    <property type="term" value="F:L-threonylcarbamoyladenylate synthase"/>
    <property type="evidence" value="ECO:0007669"/>
    <property type="project" value="UniProtKB-EC"/>
</dbReference>
<evidence type="ECO:0000256" key="11">
    <source>
        <dbReference type="ARBA" id="ARBA00048366"/>
    </source>
</evidence>
<dbReference type="InterPro" id="IPR017945">
    <property type="entry name" value="DHBP_synth_RibB-like_a/b_dom"/>
</dbReference>
<evidence type="ECO:0000259" key="12">
    <source>
        <dbReference type="PROSITE" id="PS51163"/>
    </source>
</evidence>
<dbReference type="PROSITE" id="PS51163">
    <property type="entry name" value="YRDC"/>
    <property type="match status" value="1"/>
</dbReference>
<dbReference type="NCBIfam" id="TIGR00057">
    <property type="entry name" value="L-threonylcarbamoyladenylate synthase"/>
    <property type="match status" value="1"/>
</dbReference>
<dbReference type="GO" id="GO:0006450">
    <property type="term" value="P:regulation of translational fidelity"/>
    <property type="evidence" value="ECO:0007669"/>
    <property type="project" value="TreeGrafter"/>
</dbReference>
<keyword evidence="4" id="KW-0963">Cytoplasm</keyword>
<keyword evidence="6" id="KW-0819">tRNA processing</keyword>
<dbReference type="PANTHER" id="PTHR17490">
    <property type="entry name" value="SUA5"/>
    <property type="match status" value="1"/>
</dbReference>
<comment type="similarity">
    <text evidence="2">Belongs to the SUA5 family.</text>
</comment>
<name>A0A383DN33_9ZZZZ</name>
<dbReference type="SUPFAM" id="SSF55821">
    <property type="entry name" value="YrdC/RibB"/>
    <property type="match status" value="1"/>
</dbReference>
<dbReference type="Gene3D" id="3.90.870.10">
    <property type="entry name" value="DHBP synthase"/>
    <property type="match status" value="1"/>
</dbReference>
<evidence type="ECO:0000256" key="2">
    <source>
        <dbReference type="ARBA" id="ARBA00007663"/>
    </source>
</evidence>
<feature type="domain" description="YrdC-like" evidence="12">
    <location>
        <begin position="5"/>
        <end position="148"/>
    </location>
</feature>
<dbReference type="GO" id="GO:0005524">
    <property type="term" value="F:ATP binding"/>
    <property type="evidence" value="ECO:0007669"/>
    <property type="project" value="UniProtKB-KW"/>
</dbReference>
<evidence type="ECO:0000256" key="5">
    <source>
        <dbReference type="ARBA" id="ARBA00022679"/>
    </source>
</evidence>
<dbReference type="GO" id="GO:0003725">
    <property type="term" value="F:double-stranded RNA binding"/>
    <property type="evidence" value="ECO:0007669"/>
    <property type="project" value="InterPro"/>
</dbReference>
<dbReference type="GO" id="GO:0000049">
    <property type="term" value="F:tRNA binding"/>
    <property type="evidence" value="ECO:0007669"/>
    <property type="project" value="TreeGrafter"/>
</dbReference>
<sequence length="148" mass="16741">MNNNLSNIKKSKFFLDKGHCVAIPTETVYGLAANAYSDTAVKKIYKLKKRPKNNPSIVHYLNLKKLKKDCELNKNFFILYKKFCPGPITFILKLKKNSKISNFVTNNKNTVAVRFPKHKVARDLLKKLNYPLAAPSANISTKISAVSP</sequence>
<dbReference type="GO" id="GO:0005737">
    <property type="term" value="C:cytoplasm"/>
    <property type="evidence" value="ECO:0007669"/>
    <property type="project" value="UniProtKB-SubCell"/>
</dbReference>
<feature type="non-terminal residue" evidence="13">
    <location>
        <position position="148"/>
    </location>
</feature>
<dbReference type="AlphaFoldDB" id="A0A383DN33"/>
<comment type="subcellular location">
    <subcellularLocation>
        <location evidence="1">Cytoplasm</location>
    </subcellularLocation>
</comment>
<keyword evidence="9" id="KW-0067">ATP-binding</keyword>
<dbReference type="EC" id="2.7.7.87" evidence="3"/>
<evidence type="ECO:0000256" key="6">
    <source>
        <dbReference type="ARBA" id="ARBA00022694"/>
    </source>
</evidence>
<evidence type="ECO:0000313" key="13">
    <source>
        <dbReference type="EMBL" id="SVE45655.1"/>
    </source>
</evidence>
<dbReference type="InterPro" id="IPR006070">
    <property type="entry name" value="Sua5-like_dom"/>
</dbReference>
<dbReference type="PANTHER" id="PTHR17490:SF16">
    <property type="entry name" value="THREONYLCARBAMOYL-AMP SYNTHASE"/>
    <property type="match status" value="1"/>
</dbReference>
<evidence type="ECO:0000256" key="4">
    <source>
        <dbReference type="ARBA" id="ARBA00022490"/>
    </source>
</evidence>